<dbReference type="AlphaFoldDB" id="A0A0A9HH55"/>
<evidence type="ECO:0000256" key="1">
    <source>
        <dbReference type="SAM" id="MobiDB-lite"/>
    </source>
</evidence>
<protein>
    <submittedName>
        <fullName evidence="2">Uncharacterized protein</fullName>
    </submittedName>
</protein>
<feature type="region of interest" description="Disordered" evidence="1">
    <location>
        <begin position="30"/>
        <end position="69"/>
    </location>
</feature>
<reference evidence="2" key="2">
    <citation type="journal article" date="2015" name="Data Brief">
        <title>Shoot transcriptome of the giant reed, Arundo donax.</title>
        <authorList>
            <person name="Barrero R.A."/>
            <person name="Guerrero F.D."/>
            <person name="Moolhuijzen P."/>
            <person name="Goolsby J.A."/>
            <person name="Tidwell J."/>
            <person name="Bellgard S.E."/>
            <person name="Bellgard M.I."/>
        </authorList>
    </citation>
    <scope>NUCLEOTIDE SEQUENCE</scope>
    <source>
        <tissue evidence="2">Shoot tissue taken approximately 20 cm above the soil surface</tissue>
    </source>
</reference>
<reference evidence="2" key="1">
    <citation type="submission" date="2014-09" db="EMBL/GenBank/DDBJ databases">
        <authorList>
            <person name="Magalhaes I.L.F."/>
            <person name="Oliveira U."/>
            <person name="Santos F.R."/>
            <person name="Vidigal T.H.D.A."/>
            <person name="Brescovit A.D."/>
            <person name="Santos A.J."/>
        </authorList>
    </citation>
    <scope>NUCLEOTIDE SEQUENCE</scope>
    <source>
        <tissue evidence="2">Shoot tissue taken approximately 20 cm above the soil surface</tissue>
    </source>
</reference>
<dbReference type="EMBL" id="GBRH01163715">
    <property type="protein sequence ID" value="JAE34181.1"/>
    <property type="molecule type" value="Transcribed_RNA"/>
</dbReference>
<feature type="compositionally biased region" description="Polar residues" evidence="1">
    <location>
        <begin position="59"/>
        <end position="69"/>
    </location>
</feature>
<evidence type="ECO:0000313" key="2">
    <source>
        <dbReference type="EMBL" id="JAE34181.1"/>
    </source>
</evidence>
<organism evidence="2">
    <name type="scientific">Arundo donax</name>
    <name type="common">Giant reed</name>
    <name type="synonym">Donax arundinaceus</name>
    <dbReference type="NCBI Taxonomy" id="35708"/>
    <lineage>
        <taxon>Eukaryota</taxon>
        <taxon>Viridiplantae</taxon>
        <taxon>Streptophyta</taxon>
        <taxon>Embryophyta</taxon>
        <taxon>Tracheophyta</taxon>
        <taxon>Spermatophyta</taxon>
        <taxon>Magnoliopsida</taxon>
        <taxon>Liliopsida</taxon>
        <taxon>Poales</taxon>
        <taxon>Poaceae</taxon>
        <taxon>PACMAD clade</taxon>
        <taxon>Arundinoideae</taxon>
        <taxon>Arundineae</taxon>
        <taxon>Arundo</taxon>
    </lineage>
</organism>
<name>A0A0A9HH55_ARUDO</name>
<proteinExistence type="predicted"/>
<feature type="compositionally biased region" description="Polar residues" evidence="1">
    <location>
        <begin position="34"/>
        <end position="44"/>
    </location>
</feature>
<accession>A0A0A9HH55</accession>
<sequence length="69" mass="7608">MEQNERLKKSAQLLQNERQRLLSQLQAQVLSVSDDNSSPNNLNRQQQQAAAAQDGNKVTAESSSPEASK</sequence>